<keyword evidence="2" id="KW-0045">Antibiotic biosynthesis</keyword>
<evidence type="ECO:0000313" key="5">
    <source>
        <dbReference type="EMBL" id="SNT47928.1"/>
    </source>
</evidence>
<dbReference type="EMBL" id="FZOW01000025">
    <property type="protein sequence ID" value="SNT47928.1"/>
    <property type="molecule type" value="Genomic_DNA"/>
</dbReference>
<dbReference type="PANTHER" id="PTHR47990">
    <property type="entry name" value="2-OXOGLUTARATE (2OG) AND FE(II)-DEPENDENT OXYGENASE SUPERFAMILY PROTEIN-RELATED"/>
    <property type="match status" value="1"/>
</dbReference>
<evidence type="ECO:0000256" key="2">
    <source>
        <dbReference type="ARBA" id="ARBA00023194"/>
    </source>
</evidence>
<dbReference type="SUPFAM" id="SSF51197">
    <property type="entry name" value="Clavaminate synthase-like"/>
    <property type="match status" value="1"/>
</dbReference>
<dbReference type="GO" id="GO:0017000">
    <property type="term" value="P:antibiotic biosynthetic process"/>
    <property type="evidence" value="ECO:0007669"/>
    <property type="project" value="UniProtKB-KW"/>
</dbReference>
<dbReference type="GO" id="GO:0046872">
    <property type="term" value="F:metal ion binding"/>
    <property type="evidence" value="ECO:0007669"/>
    <property type="project" value="UniProtKB-KW"/>
</dbReference>
<feature type="domain" description="Fe2OG dioxygenase" evidence="4">
    <location>
        <begin position="150"/>
        <end position="257"/>
    </location>
</feature>
<accession>A0A239N167</accession>
<comment type="similarity">
    <text evidence="3">Belongs to the iron/ascorbate-dependent oxidoreductase family.</text>
</comment>
<dbReference type="AlphaFoldDB" id="A0A239N167"/>
<keyword evidence="3" id="KW-0560">Oxidoreductase</keyword>
<name>A0A239N167_9NOCA</name>
<reference evidence="6" key="1">
    <citation type="submission" date="2017-06" db="EMBL/GenBank/DDBJ databases">
        <authorList>
            <person name="Varghese N."/>
            <person name="Submissions S."/>
        </authorList>
    </citation>
    <scope>NUCLEOTIDE SEQUENCE [LARGE SCALE GENOMIC DNA]</scope>
    <source>
        <strain evidence="6">JCM 23211</strain>
    </source>
</reference>
<keyword evidence="3" id="KW-0479">Metal-binding</keyword>
<dbReference type="GO" id="GO:0016491">
    <property type="term" value="F:oxidoreductase activity"/>
    <property type="evidence" value="ECO:0007669"/>
    <property type="project" value="UniProtKB-KW"/>
</dbReference>
<comment type="pathway">
    <text evidence="1">Antibiotic biosynthesis.</text>
</comment>
<dbReference type="Gene3D" id="2.60.120.330">
    <property type="entry name" value="B-lactam Antibiotic, Isopenicillin N Synthase, Chain"/>
    <property type="match status" value="1"/>
</dbReference>
<dbReference type="InterPro" id="IPR005123">
    <property type="entry name" value="Oxoglu/Fe-dep_dioxygenase_dom"/>
</dbReference>
<dbReference type="InterPro" id="IPR027443">
    <property type="entry name" value="IPNS-like_sf"/>
</dbReference>
<dbReference type="OrthoDB" id="21825at2"/>
<dbReference type="Proteomes" id="UP000198327">
    <property type="component" value="Unassembled WGS sequence"/>
</dbReference>
<keyword evidence="6" id="KW-1185">Reference proteome</keyword>
<keyword evidence="3" id="KW-0408">Iron</keyword>
<gene>
    <name evidence="5" type="ORF">SAMN05421642_12528</name>
</gene>
<dbReference type="Pfam" id="PF03171">
    <property type="entry name" value="2OG-FeII_Oxy"/>
    <property type="match status" value="1"/>
</dbReference>
<dbReference type="InterPro" id="IPR050231">
    <property type="entry name" value="Iron_ascorbate_oxido_reductase"/>
</dbReference>
<evidence type="ECO:0000313" key="6">
    <source>
        <dbReference type="Proteomes" id="UP000198327"/>
    </source>
</evidence>
<dbReference type="PROSITE" id="PS51471">
    <property type="entry name" value="FE2OG_OXY"/>
    <property type="match status" value="1"/>
</dbReference>
<organism evidence="5 6">
    <name type="scientific">Rhodococcoides kyotonense</name>
    <dbReference type="NCBI Taxonomy" id="398843"/>
    <lineage>
        <taxon>Bacteria</taxon>
        <taxon>Bacillati</taxon>
        <taxon>Actinomycetota</taxon>
        <taxon>Actinomycetes</taxon>
        <taxon>Mycobacteriales</taxon>
        <taxon>Nocardiaceae</taxon>
        <taxon>Rhodococcoides</taxon>
    </lineage>
</organism>
<evidence type="ECO:0000256" key="3">
    <source>
        <dbReference type="RuleBase" id="RU003682"/>
    </source>
</evidence>
<evidence type="ECO:0000256" key="1">
    <source>
        <dbReference type="ARBA" id="ARBA00004792"/>
    </source>
</evidence>
<dbReference type="RefSeq" id="WP_052047968.1">
    <property type="nucleotide sequence ID" value="NZ_FZOW01000025.1"/>
</dbReference>
<sequence>MDIGVVDLLSPNAPSELVTSVHETGFAVLKNSPIPSDLVEAIYREWEDFFRGEAKFGYRFSQDKQDGYFARPVPGDQPSEGAMVNGRDDKEFFHVFPWGRFPVEVSGRAIEYRKLAMSLGASLLQLLGDGAPKSVAAKFPMPLAQTLVGGNEQTLLRILRYPPLGDDRTPSAMRAGAHKDTNLLTILACGSAPGLQVRVGTTWHEVPWDPSSLVVNGGVMLELLSGGFYPAIAHRVAAPTGKAGMTPRMSMPLFLHPAPGVVIDGTQTAAEYLNRRLATTYGIRSHPVTRTNSASS</sequence>
<proteinExistence type="inferred from homology"/>
<protein>
    <submittedName>
        <fullName evidence="5">Isopenicillin N synthase</fullName>
    </submittedName>
</protein>
<dbReference type="InterPro" id="IPR044861">
    <property type="entry name" value="IPNS-like_FE2OG_OXY"/>
</dbReference>
<evidence type="ECO:0000259" key="4">
    <source>
        <dbReference type="PROSITE" id="PS51471"/>
    </source>
</evidence>